<dbReference type="EMBL" id="PYHR01000002">
    <property type="protein sequence ID" value="PWD52026.1"/>
    <property type="molecule type" value="Genomic_DNA"/>
</dbReference>
<sequence length="101" mass="11490">MGDAAREAPEIQRRGQRMVEAETPVEVLVWIDSHRSRWHQHRGWAVAWTETQVRVRYIDDHEREGPGVGLAERCHAGLALLLTFDVALHLLAASRGCFSFC</sequence>
<keyword evidence="2" id="KW-1185">Reference proteome</keyword>
<organism evidence="1 2">
    <name type="scientific">Serinibacter arcticus</name>
    <dbReference type="NCBI Taxonomy" id="1655435"/>
    <lineage>
        <taxon>Bacteria</taxon>
        <taxon>Bacillati</taxon>
        <taxon>Actinomycetota</taxon>
        <taxon>Actinomycetes</taxon>
        <taxon>Micrococcales</taxon>
        <taxon>Beutenbergiaceae</taxon>
        <taxon>Serinibacter</taxon>
    </lineage>
</organism>
<reference evidence="1 2" key="1">
    <citation type="submission" date="2018-03" db="EMBL/GenBank/DDBJ databases">
        <title>Genome assembly of novel Miniimonas species PCH200.</title>
        <authorList>
            <person name="Thakur V."/>
            <person name="Kumar V."/>
            <person name="Singh D."/>
        </authorList>
    </citation>
    <scope>NUCLEOTIDE SEQUENCE [LARGE SCALE GENOMIC DNA]</scope>
    <source>
        <strain evidence="1 2">PCH200</strain>
    </source>
</reference>
<dbReference type="AlphaFoldDB" id="A0A2U1ZYG3"/>
<name>A0A2U1ZYG3_9MICO</name>
<evidence type="ECO:0000313" key="2">
    <source>
        <dbReference type="Proteomes" id="UP000245166"/>
    </source>
</evidence>
<comment type="caution">
    <text evidence="1">The sequence shown here is derived from an EMBL/GenBank/DDBJ whole genome shotgun (WGS) entry which is preliminary data.</text>
</comment>
<evidence type="ECO:0000313" key="1">
    <source>
        <dbReference type="EMBL" id="PWD52026.1"/>
    </source>
</evidence>
<accession>A0A2U1ZYG3</accession>
<protein>
    <submittedName>
        <fullName evidence="1">Uncharacterized protein</fullName>
    </submittedName>
</protein>
<dbReference type="Proteomes" id="UP000245166">
    <property type="component" value="Unassembled WGS sequence"/>
</dbReference>
<proteinExistence type="predicted"/>
<gene>
    <name evidence="1" type="ORF">C8046_16635</name>
</gene>